<dbReference type="AlphaFoldDB" id="A0AAV7ZXT7"/>
<evidence type="ECO:0000313" key="2">
    <source>
        <dbReference type="EMBL" id="KAJ3444714.1"/>
    </source>
</evidence>
<dbReference type="PANTHER" id="PTHR40682:SF1">
    <property type="entry name" value="CHROMOSOME UNDETERMINED SCAFFOLD_48, WHOLE GENOME SHOTGUN SEQUENCE"/>
    <property type="match status" value="1"/>
</dbReference>
<dbReference type="EMBL" id="JANTQA010000023">
    <property type="protein sequence ID" value="KAJ3444714.1"/>
    <property type="molecule type" value="Genomic_DNA"/>
</dbReference>
<feature type="domain" description="F5/8 type C" evidence="1">
    <location>
        <begin position="33"/>
        <end position="128"/>
    </location>
</feature>
<gene>
    <name evidence="2" type="ORF">M0812_10574</name>
</gene>
<dbReference type="SUPFAM" id="SSF49785">
    <property type="entry name" value="Galactose-binding domain-like"/>
    <property type="match status" value="1"/>
</dbReference>
<accession>A0AAV7ZXT7</accession>
<reference evidence="2" key="1">
    <citation type="submission" date="2022-08" db="EMBL/GenBank/DDBJ databases">
        <title>Novel sulphate-reducing endosymbionts in the free-living metamonad Anaeramoeba.</title>
        <authorList>
            <person name="Jerlstrom-Hultqvist J."/>
            <person name="Cepicka I."/>
            <person name="Gallot-Lavallee L."/>
            <person name="Salas-Leiva D."/>
            <person name="Curtis B.A."/>
            <person name="Zahonova K."/>
            <person name="Pipaliya S."/>
            <person name="Dacks J."/>
            <person name="Roger A.J."/>
        </authorList>
    </citation>
    <scope>NUCLEOTIDE SEQUENCE</scope>
    <source>
        <strain evidence="2">Busselton2</strain>
    </source>
</reference>
<dbReference type="InterPro" id="IPR000421">
    <property type="entry name" value="FA58C"/>
</dbReference>
<name>A0AAV7ZXT7_9EUKA</name>
<dbReference type="PANTHER" id="PTHR40682">
    <property type="entry name" value="F5/8 TYPE C DOMAIN CONTAINING PROTEIN"/>
    <property type="match status" value="1"/>
</dbReference>
<dbReference type="Proteomes" id="UP001146793">
    <property type="component" value="Unassembled WGS sequence"/>
</dbReference>
<sequence>MQNLTLTETGGKIHTYSSQYHHESRCSNLSLRDPSLVWFSSVREQLPQYVIFKLRNLTKLSRVGIYLHGENNQNPKHMQILISKDDKNYEKIVDTEVEHRAGDFLFDLVEEKVIQYVKYVITKNRGGSGIYVSKCYAFGEVLEETKEKEK</sequence>
<evidence type="ECO:0000259" key="1">
    <source>
        <dbReference type="Pfam" id="PF00754"/>
    </source>
</evidence>
<proteinExistence type="predicted"/>
<organism evidence="2 3">
    <name type="scientific">Anaeramoeba flamelloides</name>
    <dbReference type="NCBI Taxonomy" id="1746091"/>
    <lineage>
        <taxon>Eukaryota</taxon>
        <taxon>Metamonada</taxon>
        <taxon>Anaeramoebidae</taxon>
        <taxon>Anaeramoeba</taxon>
    </lineage>
</organism>
<dbReference type="Gene3D" id="2.60.120.260">
    <property type="entry name" value="Galactose-binding domain-like"/>
    <property type="match status" value="1"/>
</dbReference>
<protein>
    <submittedName>
        <fullName evidence="2">F5/8 type c domain containing protein</fullName>
    </submittedName>
</protein>
<dbReference type="Pfam" id="PF00754">
    <property type="entry name" value="F5_F8_type_C"/>
    <property type="match status" value="1"/>
</dbReference>
<evidence type="ECO:0000313" key="3">
    <source>
        <dbReference type="Proteomes" id="UP001146793"/>
    </source>
</evidence>
<dbReference type="InterPro" id="IPR008979">
    <property type="entry name" value="Galactose-bd-like_sf"/>
</dbReference>
<comment type="caution">
    <text evidence="2">The sequence shown here is derived from an EMBL/GenBank/DDBJ whole genome shotgun (WGS) entry which is preliminary data.</text>
</comment>